<proteinExistence type="predicted"/>
<evidence type="ECO:0000313" key="3">
    <source>
        <dbReference type="EMBL" id="CAK8995102.1"/>
    </source>
</evidence>
<evidence type="ECO:0000256" key="2">
    <source>
        <dbReference type="SAM" id="SignalP"/>
    </source>
</evidence>
<dbReference type="Proteomes" id="UP001642464">
    <property type="component" value="Unassembled WGS sequence"/>
</dbReference>
<evidence type="ECO:0000313" key="4">
    <source>
        <dbReference type="Proteomes" id="UP001642464"/>
    </source>
</evidence>
<sequence length="390" mass="42363">MVTAMVASLFIVVPVQAMTMTPTSAGSLLADPEDGAMATSRLRVPAPFRWTRTEQSQCEAPLMPGTQMYLTPLGSSMVGGQWGAWQLTDDPSAPTTGSWRLNFMSKDWQTIRISSSSGNLSSTVKPTTIDELRGTYQWLPEDPGVLGLSSWSFVEDLLAPSVALHYANLNYSVAQDPNSFPPTFTGSPSLAASSALAPAEWQYWSVADCKDVLMAVFAIEVTNGTKPGRSMIYNAYGQKASEVVPDALMARYSFVDVNQRLLATAEAPTLGSNLPLSDVPKRPNLGNILPYSISFEQGGYDFSSDLLKKEFRWILSAAVQARALQDANYGFTPLFIRDNYFLLAVAVALALILALVMGTIFAGSLRTAGRIFFHRDKTPGSPPLFARDFP</sequence>
<keyword evidence="1" id="KW-1133">Transmembrane helix</keyword>
<dbReference type="EMBL" id="CAXAMM010002191">
    <property type="protein sequence ID" value="CAK8995102.1"/>
    <property type="molecule type" value="Genomic_DNA"/>
</dbReference>
<keyword evidence="1" id="KW-0812">Transmembrane</keyword>
<keyword evidence="4" id="KW-1185">Reference proteome</keyword>
<name>A0ABP0HZJ8_9DINO</name>
<protein>
    <submittedName>
        <fullName evidence="3">Saccharopepsin</fullName>
    </submittedName>
</protein>
<gene>
    <name evidence="3" type="ORF">SCF082_LOCUS4212</name>
</gene>
<feature type="signal peptide" evidence="2">
    <location>
        <begin position="1"/>
        <end position="17"/>
    </location>
</feature>
<reference evidence="3 4" key="1">
    <citation type="submission" date="2024-02" db="EMBL/GenBank/DDBJ databases">
        <authorList>
            <person name="Chen Y."/>
            <person name="Shah S."/>
            <person name="Dougan E. K."/>
            <person name="Thang M."/>
            <person name="Chan C."/>
        </authorList>
    </citation>
    <scope>NUCLEOTIDE SEQUENCE [LARGE SCALE GENOMIC DNA]</scope>
</reference>
<comment type="caution">
    <text evidence="3">The sequence shown here is derived from an EMBL/GenBank/DDBJ whole genome shotgun (WGS) entry which is preliminary data.</text>
</comment>
<feature type="transmembrane region" description="Helical" evidence="1">
    <location>
        <begin position="340"/>
        <end position="365"/>
    </location>
</feature>
<organism evidence="3 4">
    <name type="scientific">Durusdinium trenchii</name>
    <dbReference type="NCBI Taxonomy" id="1381693"/>
    <lineage>
        <taxon>Eukaryota</taxon>
        <taxon>Sar</taxon>
        <taxon>Alveolata</taxon>
        <taxon>Dinophyceae</taxon>
        <taxon>Suessiales</taxon>
        <taxon>Symbiodiniaceae</taxon>
        <taxon>Durusdinium</taxon>
    </lineage>
</organism>
<keyword evidence="2" id="KW-0732">Signal</keyword>
<accession>A0ABP0HZJ8</accession>
<keyword evidence="1" id="KW-0472">Membrane</keyword>
<evidence type="ECO:0000256" key="1">
    <source>
        <dbReference type="SAM" id="Phobius"/>
    </source>
</evidence>
<feature type="chain" id="PRO_5045194442" evidence="2">
    <location>
        <begin position="18"/>
        <end position="390"/>
    </location>
</feature>